<proteinExistence type="predicted"/>
<evidence type="ECO:0000313" key="2">
    <source>
        <dbReference type="EMBL" id="CAF3928987.1"/>
    </source>
</evidence>
<protein>
    <submittedName>
        <fullName evidence="1">Uncharacterized protein</fullName>
    </submittedName>
</protein>
<dbReference type="EMBL" id="CAJNOQ010007339">
    <property type="protein sequence ID" value="CAF1165326.1"/>
    <property type="molecule type" value="Genomic_DNA"/>
</dbReference>
<name>A0A814TQ72_9BILA</name>
<dbReference type="Proteomes" id="UP000681722">
    <property type="component" value="Unassembled WGS sequence"/>
</dbReference>
<dbReference type="OrthoDB" id="10039508at2759"/>
<sequence>MLMYYKQYPIETSSDSSFACDLSLRNARFKTNVQSLSVPHSHAEQEMFDLMSNQEFILNVDFVNTLINCDAISIQMQLGKTWSTIRWLTYQNKNSILSLSIPLPYQHISVQSLLEDIRTIGALRIGLAGDGQESENFTLREFNFHQSFSKNGQILAQTLPIALSITKVINETEPLADEESDFGGIFIPTFAVDLNS</sequence>
<dbReference type="EMBL" id="CAJOBC010007340">
    <property type="protein sequence ID" value="CAF3928987.1"/>
    <property type="molecule type" value="Genomic_DNA"/>
</dbReference>
<organism evidence="1 3">
    <name type="scientific">Didymodactylos carnosus</name>
    <dbReference type="NCBI Taxonomy" id="1234261"/>
    <lineage>
        <taxon>Eukaryota</taxon>
        <taxon>Metazoa</taxon>
        <taxon>Spiralia</taxon>
        <taxon>Gnathifera</taxon>
        <taxon>Rotifera</taxon>
        <taxon>Eurotatoria</taxon>
        <taxon>Bdelloidea</taxon>
        <taxon>Philodinida</taxon>
        <taxon>Philodinidae</taxon>
        <taxon>Didymodactylos</taxon>
    </lineage>
</organism>
<reference evidence="1" key="1">
    <citation type="submission" date="2021-02" db="EMBL/GenBank/DDBJ databases">
        <authorList>
            <person name="Nowell W R."/>
        </authorList>
    </citation>
    <scope>NUCLEOTIDE SEQUENCE</scope>
</reference>
<dbReference type="AlphaFoldDB" id="A0A814TQ72"/>
<keyword evidence="3" id="KW-1185">Reference proteome</keyword>
<evidence type="ECO:0000313" key="1">
    <source>
        <dbReference type="EMBL" id="CAF1165326.1"/>
    </source>
</evidence>
<accession>A0A814TQ72</accession>
<gene>
    <name evidence="1" type="ORF">GPM918_LOCUS21896</name>
    <name evidence="2" type="ORF">SRO942_LOCUS21895</name>
</gene>
<evidence type="ECO:0000313" key="3">
    <source>
        <dbReference type="Proteomes" id="UP000663829"/>
    </source>
</evidence>
<comment type="caution">
    <text evidence="1">The sequence shown here is derived from an EMBL/GenBank/DDBJ whole genome shotgun (WGS) entry which is preliminary data.</text>
</comment>
<dbReference type="Proteomes" id="UP000663829">
    <property type="component" value="Unassembled WGS sequence"/>
</dbReference>